<proteinExistence type="predicted"/>
<dbReference type="GO" id="GO:0016705">
    <property type="term" value="F:oxidoreductase activity, acting on paired donors, with incorporation or reduction of molecular oxygen"/>
    <property type="evidence" value="ECO:0007669"/>
    <property type="project" value="InterPro"/>
</dbReference>
<feature type="transmembrane region" description="Helical" evidence="2">
    <location>
        <begin position="28"/>
        <end position="51"/>
    </location>
</feature>
<evidence type="ECO:0000313" key="4">
    <source>
        <dbReference type="Proteomes" id="UP000054466"/>
    </source>
</evidence>
<dbReference type="Proteomes" id="UP000054466">
    <property type="component" value="Unassembled WGS sequence"/>
</dbReference>
<evidence type="ECO:0000256" key="2">
    <source>
        <dbReference type="SAM" id="Phobius"/>
    </source>
</evidence>
<keyword evidence="2" id="KW-1133">Transmembrane helix</keyword>
<dbReference type="HOGENOM" id="CLU_001570_5_11_1"/>
<dbReference type="InterPro" id="IPR036396">
    <property type="entry name" value="Cyt_P450_sf"/>
</dbReference>
<dbReference type="InterPro" id="IPR002401">
    <property type="entry name" value="Cyt_P450_E_grp-I"/>
</dbReference>
<keyword evidence="1" id="KW-0479">Metal-binding</keyword>
<keyword evidence="2" id="KW-0472">Membrane</keyword>
<sequence length="628" mass="70077">MSLFRIQRGDEDSLIVHLSTFVSSSRPVSFCAFCVCLSFLTSLTSSIHLLARRPASQTTATLRGTNFTLSAWAKGSPLLEFKMPFQVPDFLGTYRFWVTASLAGSVFLVRFAPQYSILQSYTLTASVIFLLHALVWAVYVIFIYPFYVSPLRHLPTVKGGSRVSGHWRTLLKEPSGVPQRRWAQEIPNDGLIRYLHLYNRERLLVTSPKGLAEVLNTKSYEFIKPELLRNGVGRVLGVGILLAEGDDHKTQRKNLMPAFHFRHIKELYPIFWAKSQEMVHAIQTQLKSSSEPRPSVEVSEWGSRATLDIIGLAGMGQDFSSLQDPTNELNRVYRAVFQPDRTAQILGLLSFFLPAWLLNNLPIDRNSKVQAAADVAKDTCRQLIVQKKQRMANKEPMQPDIISVALESGGFNDEELVNNMMTFLAAGHETTASAFTWAIYQLCQRRDLQARLREEVRSHISNLDTDNITAEVIDAMPYLHAVCQEILRLWAPVPLTLRDAACDTSILGQFVPKGTKVILAPWAINHNTSLWGADASEFNPDRWTAPGQANGGGAVSNYAFLTFLHGPRSCIGAKFAVAEFACLLAAFVGSWEFEMVDPDKEIEVKGGVTARPKGGVEVYLKPVEGWAN</sequence>
<evidence type="ECO:0000313" key="3">
    <source>
        <dbReference type="EMBL" id="KIW29914.1"/>
    </source>
</evidence>
<evidence type="ECO:0000256" key="1">
    <source>
        <dbReference type="PIRSR" id="PIRSR602401-1"/>
    </source>
</evidence>
<name>A0A0D2D2E0_9EURO</name>
<feature type="transmembrane region" description="Helical" evidence="2">
    <location>
        <begin position="123"/>
        <end position="147"/>
    </location>
</feature>
<dbReference type="GeneID" id="27344893"/>
<dbReference type="PRINTS" id="PR00385">
    <property type="entry name" value="P450"/>
</dbReference>
<dbReference type="CDD" id="cd11069">
    <property type="entry name" value="CYP_FUM15-like"/>
    <property type="match status" value="1"/>
</dbReference>
<dbReference type="PANTHER" id="PTHR24305">
    <property type="entry name" value="CYTOCHROME P450"/>
    <property type="match status" value="1"/>
</dbReference>
<dbReference type="GO" id="GO:0020037">
    <property type="term" value="F:heme binding"/>
    <property type="evidence" value="ECO:0007669"/>
    <property type="project" value="InterPro"/>
</dbReference>
<dbReference type="RefSeq" id="XP_016250130.1">
    <property type="nucleotide sequence ID" value="XM_016392611.1"/>
</dbReference>
<keyword evidence="2" id="KW-0812">Transmembrane</keyword>
<organism evidence="3 4">
    <name type="scientific">Cladophialophora immunda</name>
    <dbReference type="NCBI Taxonomy" id="569365"/>
    <lineage>
        <taxon>Eukaryota</taxon>
        <taxon>Fungi</taxon>
        <taxon>Dikarya</taxon>
        <taxon>Ascomycota</taxon>
        <taxon>Pezizomycotina</taxon>
        <taxon>Eurotiomycetes</taxon>
        <taxon>Chaetothyriomycetidae</taxon>
        <taxon>Chaetothyriales</taxon>
        <taxon>Herpotrichiellaceae</taxon>
        <taxon>Cladophialophora</taxon>
    </lineage>
</organism>
<dbReference type="VEuPathDB" id="FungiDB:PV07_05699"/>
<dbReference type="PRINTS" id="PR00463">
    <property type="entry name" value="EP450I"/>
</dbReference>
<feature type="binding site" description="axial binding residue" evidence="1">
    <location>
        <position position="570"/>
    </location>
    <ligand>
        <name>heme</name>
        <dbReference type="ChEBI" id="CHEBI:30413"/>
    </ligand>
    <ligandPart>
        <name>Fe</name>
        <dbReference type="ChEBI" id="CHEBI:18248"/>
    </ligandPart>
</feature>
<keyword evidence="1" id="KW-0349">Heme</keyword>
<reference evidence="3 4" key="1">
    <citation type="submission" date="2015-01" db="EMBL/GenBank/DDBJ databases">
        <title>The Genome Sequence of Cladophialophora immunda CBS83496.</title>
        <authorList>
            <consortium name="The Broad Institute Genomics Platform"/>
            <person name="Cuomo C."/>
            <person name="de Hoog S."/>
            <person name="Gorbushina A."/>
            <person name="Stielow B."/>
            <person name="Teixiera M."/>
            <person name="Abouelleil A."/>
            <person name="Chapman S.B."/>
            <person name="Priest M."/>
            <person name="Young S.K."/>
            <person name="Wortman J."/>
            <person name="Nusbaum C."/>
            <person name="Birren B."/>
        </authorList>
    </citation>
    <scope>NUCLEOTIDE SEQUENCE [LARGE SCALE GENOMIC DNA]</scope>
    <source>
        <strain evidence="3 4">CBS 83496</strain>
    </source>
</reference>
<comment type="cofactor">
    <cofactor evidence="1">
        <name>heme</name>
        <dbReference type="ChEBI" id="CHEBI:30413"/>
    </cofactor>
</comment>
<dbReference type="InterPro" id="IPR050121">
    <property type="entry name" value="Cytochrome_P450_monoxygenase"/>
</dbReference>
<dbReference type="FunFam" id="1.10.630.10:FF:000051">
    <property type="entry name" value="Cytochrome P450 monooxygenase (Fum15)"/>
    <property type="match status" value="1"/>
</dbReference>
<dbReference type="PANTHER" id="PTHR24305:SF227">
    <property type="entry name" value="P450, PUTATIVE (EUROFUNG)-RELATED"/>
    <property type="match status" value="1"/>
</dbReference>
<dbReference type="GO" id="GO:0005506">
    <property type="term" value="F:iron ion binding"/>
    <property type="evidence" value="ECO:0007669"/>
    <property type="project" value="InterPro"/>
</dbReference>
<dbReference type="OrthoDB" id="1470350at2759"/>
<dbReference type="GO" id="GO:0004497">
    <property type="term" value="F:monooxygenase activity"/>
    <property type="evidence" value="ECO:0007669"/>
    <property type="project" value="InterPro"/>
</dbReference>
<gene>
    <name evidence="3" type="ORF">PV07_05699</name>
</gene>
<dbReference type="Pfam" id="PF00067">
    <property type="entry name" value="p450"/>
    <property type="match status" value="1"/>
</dbReference>
<keyword evidence="1" id="KW-0408">Iron</keyword>
<dbReference type="AlphaFoldDB" id="A0A0D2D2E0"/>
<accession>A0A0D2D2E0</accession>
<feature type="transmembrane region" description="Helical" evidence="2">
    <location>
        <begin position="94"/>
        <end position="111"/>
    </location>
</feature>
<dbReference type="InterPro" id="IPR001128">
    <property type="entry name" value="Cyt_P450"/>
</dbReference>
<protein>
    <submittedName>
        <fullName evidence="3">Uncharacterized protein</fullName>
    </submittedName>
</protein>
<dbReference type="SUPFAM" id="SSF48264">
    <property type="entry name" value="Cytochrome P450"/>
    <property type="match status" value="1"/>
</dbReference>
<dbReference type="STRING" id="569365.A0A0D2D2E0"/>
<dbReference type="Gene3D" id="1.10.630.10">
    <property type="entry name" value="Cytochrome P450"/>
    <property type="match status" value="1"/>
</dbReference>
<dbReference type="EMBL" id="KN847042">
    <property type="protein sequence ID" value="KIW29914.1"/>
    <property type="molecule type" value="Genomic_DNA"/>
</dbReference>
<keyword evidence="4" id="KW-1185">Reference proteome</keyword>